<keyword evidence="1" id="KW-0732">Signal</keyword>
<evidence type="ECO:0000256" key="1">
    <source>
        <dbReference type="SAM" id="SignalP"/>
    </source>
</evidence>
<dbReference type="EMBL" id="UFYI01000007">
    <property type="protein sequence ID" value="STD22754.1"/>
    <property type="molecule type" value="Genomic_DNA"/>
</dbReference>
<evidence type="ECO:0000313" key="2">
    <source>
        <dbReference type="EMBL" id="STD22754.1"/>
    </source>
</evidence>
<evidence type="ECO:0008006" key="4">
    <source>
        <dbReference type="Google" id="ProtNLM"/>
    </source>
</evidence>
<accession>A0A376FCB0</accession>
<dbReference type="Proteomes" id="UP000255163">
    <property type="component" value="Unassembled WGS sequence"/>
</dbReference>
<evidence type="ECO:0000313" key="3">
    <source>
        <dbReference type="Proteomes" id="UP000255163"/>
    </source>
</evidence>
<gene>
    <name evidence="2" type="ORF">NCTC12123_03451</name>
</gene>
<sequence>MKLIKTTLVISALIFSTSGMAIDKTAAGAVAGAAIGAATGKDLKSTVGGAVVGRRHRCHVQKWRQR</sequence>
<reference evidence="2 3" key="1">
    <citation type="submission" date="2018-06" db="EMBL/GenBank/DDBJ databases">
        <authorList>
            <consortium name="Pathogen Informatics"/>
            <person name="Doyle S."/>
        </authorList>
    </citation>
    <scope>NUCLEOTIDE SEQUENCE [LARGE SCALE GENOMIC DNA]</scope>
    <source>
        <strain evidence="2 3">NCTC12123</strain>
    </source>
</reference>
<proteinExistence type="predicted"/>
<protein>
    <recommendedName>
        <fullName evidence="4">Glycine zipper 2TM domain-containing protein</fullName>
    </recommendedName>
</protein>
<feature type="chain" id="PRO_5016995124" description="Glycine zipper 2TM domain-containing protein" evidence="1">
    <location>
        <begin position="22"/>
        <end position="66"/>
    </location>
</feature>
<feature type="signal peptide" evidence="1">
    <location>
        <begin position="1"/>
        <end position="21"/>
    </location>
</feature>
<dbReference type="AlphaFoldDB" id="A0A376FCB0"/>
<name>A0A376FCB0_ENTAS</name>
<organism evidence="2 3">
    <name type="scientific">Enterobacter asburiae</name>
    <dbReference type="NCBI Taxonomy" id="61645"/>
    <lineage>
        <taxon>Bacteria</taxon>
        <taxon>Pseudomonadati</taxon>
        <taxon>Pseudomonadota</taxon>
        <taxon>Gammaproteobacteria</taxon>
        <taxon>Enterobacterales</taxon>
        <taxon>Enterobacteriaceae</taxon>
        <taxon>Enterobacter</taxon>
        <taxon>Enterobacter cloacae complex</taxon>
    </lineage>
</organism>